<name>A0A9N8ZFU9_9GLOM</name>
<organism evidence="2 3">
    <name type="scientific">Ambispora gerdemannii</name>
    <dbReference type="NCBI Taxonomy" id="144530"/>
    <lineage>
        <taxon>Eukaryota</taxon>
        <taxon>Fungi</taxon>
        <taxon>Fungi incertae sedis</taxon>
        <taxon>Mucoromycota</taxon>
        <taxon>Glomeromycotina</taxon>
        <taxon>Glomeromycetes</taxon>
        <taxon>Archaeosporales</taxon>
        <taxon>Ambisporaceae</taxon>
        <taxon>Ambispora</taxon>
    </lineage>
</organism>
<evidence type="ECO:0000256" key="1">
    <source>
        <dbReference type="SAM" id="MobiDB-lite"/>
    </source>
</evidence>
<dbReference type="OrthoDB" id="2444257at2759"/>
<feature type="non-terminal residue" evidence="2">
    <location>
        <position position="197"/>
    </location>
</feature>
<keyword evidence="3" id="KW-1185">Reference proteome</keyword>
<comment type="caution">
    <text evidence="2">The sequence shown here is derived from an EMBL/GenBank/DDBJ whole genome shotgun (WGS) entry which is preliminary data.</text>
</comment>
<evidence type="ECO:0000313" key="3">
    <source>
        <dbReference type="Proteomes" id="UP000789831"/>
    </source>
</evidence>
<accession>A0A9N8ZFU9</accession>
<dbReference type="AlphaFoldDB" id="A0A9N8ZFU9"/>
<evidence type="ECO:0000313" key="2">
    <source>
        <dbReference type="EMBL" id="CAG8491737.1"/>
    </source>
</evidence>
<protein>
    <submittedName>
        <fullName evidence="2">12862_t:CDS:1</fullName>
    </submittedName>
</protein>
<feature type="region of interest" description="Disordered" evidence="1">
    <location>
        <begin position="36"/>
        <end position="72"/>
    </location>
</feature>
<gene>
    <name evidence="2" type="ORF">AGERDE_LOCUS3788</name>
</gene>
<reference evidence="2" key="1">
    <citation type="submission" date="2021-06" db="EMBL/GenBank/DDBJ databases">
        <authorList>
            <person name="Kallberg Y."/>
            <person name="Tangrot J."/>
            <person name="Rosling A."/>
        </authorList>
    </citation>
    <scope>NUCLEOTIDE SEQUENCE</scope>
    <source>
        <strain evidence="2">MT106</strain>
    </source>
</reference>
<feature type="compositionally biased region" description="Polar residues" evidence="1">
    <location>
        <begin position="180"/>
        <end position="197"/>
    </location>
</feature>
<dbReference type="Proteomes" id="UP000789831">
    <property type="component" value="Unassembled WGS sequence"/>
</dbReference>
<dbReference type="EMBL" id="CAJVPL010000395">
    <property type="protein sequence ID" value="CAG8491737.1"/>
    <property type="molecule type" value="Genomic_DNA"/>
</dbReference>
<feature type="region of interest" description="Disordered" evidence="1">
    <location>
        <begin position="175"/>
        <end position="197"/>
    </location>
</feature>
<sequence length="197" mass="22505">CRRGGGDRDVEGEITEIPIVVQCKLNGEELETWTKGGAIPRSSTLNGRSAKETNQGQTSSRRRFSRTTEEVKRKRHLVHQTMGKKYILLFIIRRVKDSLWAIFGINRIKPFKDNYSKDQMKAWKQQKDERTQANAIWTQAVLEVIFDEEHTSSKIEADIVEAWIHKISATQDDVGDVEENNSSIGSVESRSILTDDD</sequence>
<proteinExistence type="predicted"/>
<feature type="compositionally biased region" description="Polar residues" evidence="1">
    <location>
        <begin position="41"/>
        <end position="57"/>
    </location>
</feature>